<organism evidence="3 4">
    <name type="scientific">Dyadobacter jejuensis</name>
    <dbReference type="NCBI Taxonomy" id="1082580"/>
    <lineage>
        <taxon>Bacteria</taxon>
        <taxon>Pseudomonadati</taxon>
        <taxon>Bacteroidota</taxon>
        <taxon>Cytophagia</taxon>
        <taxon>Cytophagales</taxon>
        <taxon>Spirosomataceae</taxon>
        <taxon>Dyadobacter</taxon>
    </lineage>
</organism>
<dbReference type="Gene3D" id="1.10.10.10">
    <property type="entry name" value="Winged helix-like DNA-binding domain superfamily/Winged helix DNA-binding domain"/>
    <property type="match status" value="2"/>
</dbReference>
<evidence type="ECO:0000259" key="2">
    <source>
        <dbReference type="Pfam" id="PF01051"/>
    </source>
</evidence>
<evidence type="ECO:0000313" key="4">
    <source>
        <dbReference type="Proteomes" id="UP000245880"/>
    </source>
</evidence>
<proteinExistence type="inferred from homology"/>
<dbReference type="InterPro" id="IPR036388">
    <property type="entry name" value="WH-like_DNA-bd_sf"/>
</dbReference>
<dbReference type="SUPFAM" id="SSF46785">
    <property type="entry name" value="Winged helix' DNA-binding domain"/>
    <property type="match status" value="2"/>
</dbReference>
<dbReference type="RefSeq" id="WP_146202333.1">
    <property type="nucleotide sequence ID" value="NZ_QGDT01000023.1"/>
</dbReference>
<dbReference type="EMBL" id="QGDT01000023">
    <property type="protein sequence ID" value="PWJ53429.1"/>
    <property type="molecule type" value="Genomic_DNA"/>
</dbReference>
<comment type="similarity">
    <text evidence="1">Belongs to the initiator RepB protein family.</text>
</comment>
<dbReference type="GO" id="GO:0003887">
    <property type="term" value="F:DNA-directed DNA polymerase activity"/>
    <property type="evidence" value="ECO:0007669"/>
    <property type="project" value="InterPro"/>
</dbReference>
<dbReference type="Pfam" id="PF01051">
    <property type="entry name" value="Rep3_N"/>
    <property type="match status" value="1"/>
</dbReference>
<accession>A0A316A7K3</accession>
<gene>
    <name evidence="3" type="ORF">CLV98_12343</name>
</gene>
<dbReference type="InterPro" id="IPR036390">
    <property type="entry name" value="WH_DNA-bd_sf"/>
</dbReference>
<dbReference type="AlphaFoldDB" id="A0A316A7K3"/>
<name>A0A316A7K3_9BACT</name>
<sequence length="301" mass="35062">MEDIVKKEVRQHNLITTARHEFSAVQLDIYFMVLSLIRKGDTAGITYEITVQEIESITGRNWNYQQLREATEGLIGKVFEINEADGLLQVALMSSAKYLRGQGKIQITISDKIIPYLVDLKRNFTSFQLFCVLSMKSKYAKWLYLQFSRWKDKGRISFEIDELKYLLKLKDPKGKESEQYKSWSTFKEKVIDIAVKQINDKSDLHIQYSVTKKGKKINRISFEITIKEIMDKIVEINENDDISIKLIERIKEIGIYDNAVIKKVIENSELRERAFKLLYEIKVKGDNIKNPAGFFRNALGI</sequence>
<dbReference type="Proteomes" id="UP000245880">
    <property type="component" value="Unassembled WGS sequence"/>
</dbReference>
<evidence type="ECO:0000256" key="1">
    <source>
        <dbReference type="ARBA" id="ARBA00038283"/>
    </source>
</evidence>
<dbReference type="OrthoDB" id="1428208at2"/>
<evidence type="ECO:0000313" key="3">
    <source>
        <dbReference type="EMBL" id="PWJ53429.1"/>
    </source>
</evidence>
<dbReference type="GO" id="GO:0006270">
    <property type="term" value="P:DNA replication initiation"/>
    <property type="evidence" value="ECO:0007669"/>
    <property type="project" value="InterPro"/>
</dbReference>
<dbReference type="Pfam" id="PF21205">
    <property type="entry name" value="Rep3_C"/>
    <property type="match status" value="1"/>
</dbReference>
<reference evidence="3 4" key="1">
    <citation type="submission" date="2018-03" db="EMBL/GenBank/DDBJ databases">
        <title>Genomic Encyclopedia of Archaeal and Bacterial Type Strains, Phase II (KMG-II): from individual species to whole genera.</title>
        <authorList>
            <person name="Goeker M."/>
        </authorList>
    </citation>
    <scope>NUCLEOTIDE SEQUENCE [LARGE SCALE GENOMIC DNA]</scope>
    <source>
        <strain evidence="3 4">DSM 100346</strain>
    </source>
</reference>
<dbReference type="InterPro" id="IPR000525">
    <property type="entry name" value="Initiator_Rep_WH1"/>
</dbReference>
<feature type="domain" description="Initiator Rep protein WH1" evidence="2">
    <location>
        <begin position="9"/>
        <end position="144"/>
    </location>
</feature>
<protein>
    <submittedName>
        <fullName evidence="3">Replication initiator protein</fullName>
    </submittedName>
</protein>
<comment type="caution">
    <text evidence="3">The sequence shown here is derived from an EMBL/GenBank/DDBJ whole genome shotgun (WGS) entry which is preliminary data.</text>
</comment>
<keyword evidence="4" id="KW-1185">Reference proteome</keyword>